<dbReference type="VEuPathDB" id="MicrosporidiaDB:DI09_161p40"/>
<proteinExistence type="predicted"/>
<dbReference type="GeneID" id="25258588"/>
<keyword evidence="2" id="KW-1185">Reference proteome</keyword>
<name>A0A098VUK5_9MICR</name>
<evidence type="ECO:0000313" key="1">
    <source>
        <dbReference type="EMBL" id="KGG52529.1"/>
    </source>
</evidence>
<dbReference type="EMBL" id="JMKJ01000068">
    <property type="protein sequence ID" value="KGG52529.1"/>
    <property type="molecule type" value="Genomic_DNA"/>
</dbReference>
<dbReference type="Proteomes" id="UP000029725">
    <property type="component" value="Unassembled WGS sequence"/>
</dbReference>
<gene>
    <name evidence="1" type="ORF">DI09_161p40</name>
</gene>
<organism evidence="1 2">
    <name type="scientific">Mitosporidium daphniae</name>
    <dbReference type="NCBI Taxonomy" id="1485682"/>
    <lineage>
        <taxon>Eukaryota</taxon>
        <taxon>Fungi</taxon>
        <taxon>Fungi incertae sedis</taxon>
        <taxon>Microsporidia</taxon>
        <taxon>Mitosporidium</taxon>
    </lineage>
</organism>
<dbReference type="HOGENOM" id="CLU_359834_0_0_1"/>
<reference evidence="1 2" key="1">
    <citation type="submission" date="2014-04" db="EMBL/GenBank/DDBJ databases">
        <title>A new species of microsporidia sheds light on the evolution of extreme parasitism.</title>
        <authorList>
            <person name="Haag K.L."/>
            <person name="James T.Y."/>
            <person name="Larsson R."/>
            <person name="Schaer T.M."/>
            <person name="Refardt D."/>
            <person name="Pombert J.-F."/>
            <person name="Ebert D."/>
        </authorList>
    </citation>
    <scope>NUCLEOTIDE SEQUENCE [LARGE SCALE GENOMIC DNA]</scope>
    <source>
        <strain evidence="1 2">UGP3</strain>
        <tissue evidence="1">Spores</tissue>
    </source>
</reference>
<sequence length="778" mass="87418">MASKLDLKAIFGRKFPSLNRMLTCSILNPSFSNLSCRLYANESIDVKITPKASTSLSHISALMIENISLVDFLQIMKSRILATDFSTIDPTCSVQVDTSKLLVANTTGPFEKLYEIHFVLTNLGPLKAAFSSCTLPLLENLYNHGYLSSCPNGVIEAITYGLIKWCPVTVLHDVAIYVFQPSVKNPPFTKIPSLRYLLSIFRQNLIPPCSVETDDGRVLSEFQSKVIENILHRLTGSYKRIGKISPLTIYQSIRTQRLQLSQKSHRIISKALCDHGYEYCLQHFKEYEDIILADLNASSTILIALVATNKLGSLEDVCKKLVAKHGESPVFYSTLTCAFLKVHQYDYAYDILSKFQGSLSEEQSEPICYQLSIASLMSEKHASFNNAFSSSKKNCISSSQLESFVKFFVDFDTGIPFALGSNFPFLLSILFRLNPVKAQRALIWFKEQPVEIKESIKFAQILLSLSLMFLSLIPIKWRSQFLPFLFSVFPVNESLGSTPVLSSFVSDVFSESPNLLFSFFKLAERSCKIDWDQGAALSNAIYFSIVNGYLQSDYGLLIRVLKFLLANVYFKEPTLARNIDDFDIDDVYQKKISSQLLNSNVIAPLHVHSVLSDILLQACVHSYQFELLTTALNTFKDLRLGFNNHYFVLAEILNDLQTTSAGDSNFRIIPNDTLLYELANTISPDILLASTDIGDNATLYDILEKELNIKTVGNIRALFELDVEQIPSSLDCFKAEMAKLSLLLALPEELETSPSLPIILERIKINPAPLRFLIPLRS</sequence>
<dbReference type="RefSeq" id="XP_013238965.1">
    <property type="nucleotide sequence ID" value="XM_013383511.1"/>
</dbReference>
<evidence type="ECO:0000313" key="2">
    <source>
        <dbReference type="Proteomes" id="UP000029725"/>
    </source>
</evidence>
<comment type="caution">
    <text evidence="1">The sequence shown here is derived from an EMBL/GenBank/DDBJ whole genome shotgun (WGS) entry which is preliminary data.</text>
</comment>
<accession>A0A098VUK5</accession>
<protein>
    <submittedName>
        <fullName evidence="1">Uncharacterized protein</fullName>
    </submittedName>
</protein>
<dbReference type="AlphaFoldDB" id="A0A098VUK5"/>